<comment type="function">
    <text evidence="7">Specifically dimethylates two adjacent adenosines (A1518 and A1519) in the loop of a conserved hairpin near the 3'-end of 16S rRNA in the 30S particle. May play a critical role in biogenesis of 30S subunits.</text>
</comment>
<evidence type="ECO:0000256" key="4">
    <source>
        <dbReference type="ARBA" id="ARBA00022679"/>
    </source>
</evidence>
<evidence type="ECO:0000313" key="11">
    <source>
        <dbReference type="Proteomes" id="UP000319383"/>
    </source>
</evidence>
<gene>
    <name evidence="7 10" type="primary">rsmA</name>
    <name evidence="7" type="synonym">ksgA</name>
    <name evidence="10" type="ORF">Mal52_15950</name>
</gene>
<dbReference type="AlphaFoldDB" id="A0A517ZL15"/>
<dbReference type="InterPro" id="IPR020598">
    <property type="entry name" value="rRNA_Ade_methylase_Trfase_N"/>
</dbReference>
<keyword evidence="1 7" id="KW-0963">Cytoplasm</keyword>
<evidence type="ECO:0000256" key="3">
    <source>
        <dbReference type="ARBA" id="ARBA00022603"/>
    </source>
</evidence>
<keyword evidence="4 7" id="KW-0808">Transferase</keyword>
<protein>
    <recommendedName>
        <fullName evidence="7">Ribosomal RNA small subunit methyltransferase A</fullName>
        <ecNumber evidence="7">2.1.1.182</ecNumber>
    </recommendedName>
    <alternativeName>
        <fullName evidence="7">16S rRNA (adenine(1518)-N(6)/adenine(1519)-N(6))-dimethyltransferase</fullName>
    </alternativeName>
    <alternativeName>
        <fullName evidence="7">16S rRNA dimethyladenosine transferase</fullName>
    </alternativeName>
    <alternativeName>
        <fullName evidence="7">16S rRNA dimethylase</fullName>
    </alternativeName>
    <alternativeName>
        <fullName evidence="7">S-adenosylmethionine-6-N', N'-adenosyl(rRNA) dimethyltransferase</fullName>
    </alternativeName>
</protein>
<dbReference type="CDD" id="cd02440">
    <property type="entry name" value="AdoMet_MTases"/>
    <property type="match status" value="1"/>
</dbReference>
<dbReference type="EC" id="2.1.1.182" evidence="7"/>
<dbReference type="InterPro" id="IPR020596">
    <property type="entry name" value="rRNA_Ade_Mease_Trfase_CS"/>
</dbReference>
<evidence type="ECO:0000259" key="9">
    <source>
        <dbReference type="SMART" id="SM00650"/>
    </source>
</evidence>
<dbReference type="GO" id="GO:0005829">
    <property type="term" value="C:cytosol"/>
    <property type="evidence" value="ECO:0007669"/>
    <property type="project" value="TreeGrafter"/>
</dbReference>
<evidence type="ECO:0000256" key="1">
    <source>
        <dbReference type="ARBA" id="ARBA00022490"/>
    </source>
</evidence>
<dbReference type="PANTHER" id="PTHR11727:SF7">
    <property type="entry name" value="DIMETHYLADENOSINE TRANSFERASE-RELATED"/>
    <property type="match status" value="1"/>
</dbReference>
<evidence type="ECO:0000256" key="6">
    <source>
        <dbReference type="ARBA" id="ARBA00022884"/>
    </source>
</evidence>
<accession>A0A517ZL15</accession>
<dbReference type="HAMAP" id="MF_00607">
    <property type="entry name" value="16SrRNA_methyltr_A"/>
    <property type="match status" value="1"/>
</dbReference>
<feature type="binding site" evidence="7 8">
    <location>
        <position position="136"/>
    </location>
    <ligand>
        <name>S-adenosyl-L-methionine</name>
        <dbReference type="ChEBI" id="CHEBI:59789"/>
    </ligand>
</feature>
<dbReference type="InterPro" id="IPR029063">
    <property type="entry name" value="SAM-dependent_MTases_sf"/>
</dbReference>
<proteinExistence type="inferred from homology"/>
<dbReference type="EMBL" id="CP036276">
    <property type="protein sequence ID" value="QDU43123.1"/>
    <property type="molecule type" value="Genomic_DNA"/>
</dbReference>
<evidence type="ECO:0000256" key="8">
    <source>
        <dbReference type="PROSITE-ProRule" id="PRU01026"/>
    </source>
</evidence>
<dbReference type="NCBIfam" id="TIGR00755">
    <property type="entry name" value="ksgA"/>
    <property type="match status" value="1"/>
</dbReference>
<dbReference type="Gene3D" id="3.40.50.150">
    <property type="entry name" value="Vaccinia Virus protein VP39"/>
    <property type="match status" value="1"/>
</dbReference>
<dbReference type="InterPro" id="IPR001737">
    <property type="entry name" value="KsgA/Erm"/>
</dbReference>
<feature type="binding site" evidence="7 8">
    <location>
        <position position="30"/>
    </location>
    <ligand>
        <name>S-adenosyl-L-methionine</name>
        <dbReference type="ChEBI" id="CHEBI:59789"/>
    </ligand>
</feature>
<keyword evidence="6 7" id="KW-0694">RNA-binding</keyword>
<dbReference type="InterPro" id="IPR011530">
    <property type="entry name" value="rRNA_adenine_dimethylase"/>
</dbReference>
<dbReference type="Pfam" id="PF00398">
    <property type="entry name" value="RrnaAD"/>
    <property type="match status" value="1"/>
</dbReference>
<dbReference type="Proteomes" id="UP000319383">
    <property type="component" value="Chromosome"/>
</dbReference>
<dbReference type="SUPFAM" id="SSF53335">
    <property type="entry name" value="S-adenosyl-L-methionine-dependent methyltransferases"/>
    <property type="match status" value="1"/>
</dbReference>
<evidence type="ECO:0000313" key="10">
    <source>
        <dbReference type="EMBL" id="QDU43123.1"/>
    </source>
</evidence>
<dbReference type="GO" id="GO:0003723">
    <property type="term" value="F:RNA binding"/>
    <property type="evidence" value="ECO:0007669"/>
    <property type="project" value="UniProtKB-UniRule"/>
</dbReference>
<dbReference type="RefSeq" id="WP_145375194.1">
    <property type="nucleotide sequence ID" value="NZ_CAXBED010000343.1"/>
</dbReference>
<comment type="catalytic activity">
    <reaction evidence="7">
        <text>adenosine(1518)/adenosine(1519) in 16S rRNA + 4 S-adenosyl-L-methionine = N(6)-dimethyladenosine(1518)/N(6)-dimethyladenosine(1519) in 16S rRNA + 4 S-adenosyl-L-homocysteine + 4 H(+)</text>
        <dbReference type="Rhea" id="RHEA:19609"/>
        <dbReference type="Rhea" id="RHEA-COMP:10232"/>
        <dbReference type="Rhea" id="RHEA-COMP:10233"/>
        <dbReference type="ChEBI" id="CHEBI:15378"/>
        <dbReference type="ChEBI" id="CHEBI:57856"/>
        <dbReference type="ChEBI" id="CHEBI:59789"/>
        <dbReference type="ChEBI" id="CHEBI:74411"/>
        <dbReference type="ChEBI" id="CHEBI:74493"/>
        <dbReference type="EC" id="2.1.1.182"/>
    </reaction>
</comment>
<dbReference type="KEGG" id="sdyn:Mal52_15950"/>
<evidence type="ECO:0000256" key="7">
    <source>
        <dbReference type="HAMAP-Rule" id="MF_00607"/>
    </source>
</evidence>
<feature type="binding site" evidence="7 8">
    <location>
        <position position="103"/>
    </location>
    <ligand>
        <name>S-adenosyl-L-methionine</name>
        <dbReference type="ChEBI" id="CHEBI:59789"/>
    </ligand>
</feature>
<feature type="binding site" evidence="7 8">
    <location>
        <position position="78"/>
    </location>
    <ligand>
        <name>S-adenosyl-L-methionine</name>
        <dbReference type="ChEBI" id="CHEBI:59789"/>
    </ligand>
</feature>
<comment type="subcellular location">
    <subcellularLocation>
        <location evidence="7">Cytoplasm</location>
    </subcellularLocation>
</comment>
<keyword evidence="11" id="KW-1185">Reference proteome</keyword>
<dbReference type="InterPro" id="IPR023165">
    <property type="entry name" value="rRNA_Ade_diMease-like_C"/>
</dbReference>
<dbReference type="PROSITE" id="PS51689">
    <property type="entry name" value="SAM_RNA_A_N6_MT"/>
    <property type="match status" value="1"/>
</dbReference>
<dbReference type="Gene3D" id="1.10.8.100">
    <property type="entry name" value="Ribosomal RNA adenine dimethylase-like, domain 2"/>
    <property type="match status" value="1"/>
</dbReference>
<reference evidence="10 11" key="1">
    <citation type="submission" date="2019-02" db="EMBL/GenBank/DDBJ databases">
        <title>Deep-cultivation of Planctomycetes and their phenomic and genomic characterization uncovers novel biology.</title>
        <authorList>
            <person name="Wiegand S."/>
            <person name="Jogler M."/>
            <person name="Boedeker C."/>
            <person name="Pinto D."/>
            <person name="Vollmers J."/>
            <person name="Rivas-Marin E."/>
            <person name="Kohn T."/>
            <person name="Peeters S.H."/>
            <person name="Heuer A."/>
            <person name="Rast P."/>
            <person name="Oberbeckmann S."/>
            <person name="Bunk B."/>
            <person name="Jeske O."/>
            <person name="Meyerdierks A."/>
            <person name="Storesund J.E."/>
            <person name="Kallscheuer N."/>
            <person name="Luecker S."/>
            <person name="Lage O.M."/>
            <person name="Pohl T."/>
            <person name="Merkel B.J."/>
            <person name="Hornburger P."/>
            <person name="Mueller R.-W."/>
            <person name="Bruemmer F."/>
            <person name="Labrenz M."/>
            <person name="Spormann A.M."/>
            <person name="Op den Camp H."/>
            <person name="Overmann J."/>
            <person name="Amann R."/>
            <person name="Jetten M.S.M."/>
            <person name="Mascher T."/>
            <person name="Medema M.H."/>
            <person name="Devos D.P."/>
            <person name="Kaster A.-K."/>
            <person name="Ovreas L."/>
            <person name="Rohde M."/>
            <person name="Galperin M.Y."/>
            <person name="Jogler C."/>
        </authorList>
    </citation>
    <scope>NUCLEOTIDE SEQUENCE [LARGE SCALE GENOMIC DNA]</scope>
    <source>
        <strain evidence="10 11">Mal52</strain>
    </source>
</reference>
<name>A0A517ZL15_9PLAN</name>
<keyword evidence="5 7" id="KW-0949">S-adenosyl-L-methionine</keyword>
<organism evidence="10 11">
    <name type="scientific">Symmachiella dynata</name>
    <dbReference type="NCBI Taxonomy" id="2527995"/>
    <lineage>
        <taxon>Bacteria</taxon>
        <taxon>Pseudomonadati</taxon>
        <taxon>Planctomycetota</taxon>
        <taxon>Planctomycetia</taxon>
        <taxon>Planctomycetales</taxon>
        <taxon>Planctomycetaceae</taxon>
        <taxon>Symmachiella</taxon>
    </lineage>
</organism>
<evidence type="ECO:0000256" key="5">
    <source>
        <dbReference type="ARBA" id="ARBA00022691"/>
    </source>
</evidence>
<feature type="binding site" evidence="7 8">
    <location>
        <position position="32"/>
    </location>
    <ligand>
        <name>S-adenosyl-L-methionine</name>
        <dbReference type="ChEBI" id="CHEBI:59789"/>
    </ligand>
</feature>
<keyword evidence="2 7" id="KW-0698">rRNA processing</keyword>
<dbReference type="SMART" id="SM00650">
    <property type="entry name" value="rADc"/>
    <property type="match status" value="1"/>
</dbReference>
<comment type="similarity">
    <text evidence="7">Belongs to the class I-like SAM-binding methyltransferase superfamily. rRNA adenine N(6)-methyltransferase family. RsmA subfamily.</text>
</comment>
<dbReference type="PANTHER" id="PTHR11727">
    <property type="entry name" value="DIMETHYLADENOSINE TRANSFERASE"/>
    <property type="match status" value="1"/>
</dbReference>
<sequence length="310" mass="34732">MSEAERQTQSHLRDLFDSRGISPRKILGQNFLIDLNLVEYIVEQARLTPDDLVLEIGSGTGSMTAMLAAEAGDVISVEVDPVMHKLAGEAVMMFDNVTLLNCDALKNKNTFAPEVLAAIAEKLEERPGRKLKLVANLPYVIATPVVSNLVKTELPWSAIIVTIQWELGQRMGARVGSSHYGALSVWLQAQARVKTLKRLRPSVFWPRPKVTSAIVRLLPDAKLKKRILDRDFFQDFVRRLFHHRRKLLRSVLVGMYRKQFSKPDIDAILAPFQFKETARAEELDVKTLVDLAAAFRAALDVPARIAADPT</sequence>
<keyword evidence="3 7" id="KW-0489">Methyltransferase</keyword>
<feature type="domain" description="Ribosomal RNA adenine methylase transferase N-terminal" evidence="9">
    <location>
        <begin position="37"/>
        <end position="221"/>
    </location>
</feature>
<dbReference type="GO" id="GO:0052908">
    <property type="term" value="F:16S rRNA (adenine(1518)-N(6)/adenine(1519)-N(6))-dimethyltransferase activity"/>
    <property type="evidence" value="ECO:0007669"/>
    <property type="project" value="UniProtKB-EC"/>
</dbReference>
<feature type="binding site" evidence="7 8">
    <location>
        <position position="57"/>
    </location>
    <ligand>
        <name>S-adenosyl-L-methionine</name>
        <dbReference type="ChEBI" id="CHEBI:59789"/>
    </ligand>
</feature>
<evidence type="ECO:0000256" key="2">
    <source>
        <dbReference type="ARBA" id="ARBA00022552"/>
    </source>
</evidence>
<dbReference type="PROSITE" id="PS01131">
    <property type="entry name" value="RRNA_A_DIMETH"/>
    <property type="match status" value="1"/>
</dbReference>